<organism evidence="6 7">
    <name type="scientific">Planobispora longispora</name>
    <dbReference type="NCBI Taxonomy" id="28887"/>
    <lineage>
        <taxon>Bacteria</taxon>
        <taxon>Bacillati</taxon>
        <taxon>Actinomycetota</taxon>
        <taxon>Actinomycetes</taxon>
        <taxon>Streptosporangiales</taxon>
        <taxon>Streptosporangiaceae</taxon>
        <taxon>Planobispora</taxon>
    </lineage>
</organism>
<feature type="binding site" evidence="4">
    <location>
        <position position="230"/>
    </location>
    <ligand>
        <name>1D-myo-inositol 2-(L-cysteinylamino)-2-deoxy-alpha-D-glucopyranoside</name>
        <dbReference type="ChEBI" id="CHEBI:58887"/>
    </ligand>
</feature>
<evidence type="ECO:0000256" key="4">
    <source>
        <dbReference type="HAMAP-Rule" id="MF_01698"/>
    </source>
</evidence>
<feature type="binding site" evidence="4">
    <location>
        <position position="216"/>
    </location>
    <ligand>
        <name>1D-myo-inositol 2-(L-cysteinylamino)-2-deoxy-alpha-D-glucopyranoside</name>
        <dbReference type="ChEBI" id="CHEBI:58887"/>
    </ligand>
</feature>
<dbReference type="PROSITE" id="PS51186">
    <property type="entry name" value="GNAT"/>
    <property type="match status" value="2"/>
</dbReference>
<sequence>MEHRGRLDQAEVAAVLGVVEAATEADGVRPLNEHVMLHLRYGGDERAGAVLLYAGDELAGYAHVDPTDPAEGPSGELVVHPAHRRRGYGRRLLEAVLERTGGRLRLWAHGGHPGAEALAASAGLAKVRSLWQMRRPLEVPLDEYGLPDGVRLRTFVPETDGEAWVALNARAFATHPEQGAWTLEDLKRREQESWFDPDGFFLAVRGDRLVGFHWTKVHGAGDHAHGPIGEVYVVGVDPAEQGGGLGRSLTLAGLSHLRSRGLAQVMLYVDESNAAAVRLYERLGFTRWNTDVMFQKG</sequence>
<proteinExistence type="inferred from homology"/>
<dbReference type="GO" id="GO:0010125">
    <property type="term" value="P:mycothiol biosynthetic process"/>
    <property type="evidence" value="ECO:0007669"/>
    <property type="project" value="UniProtKB-UniRule"/>
</dbReference>
<dbReference type="EMBL" id="BOOH01000019">
    <property type="protein sequence ID" value="GIH76039.1"/>
    <property type="molecule type" value="Genomic_DNA"/>
</dbReference>
<feature type="binding site" evidence="4">
    <location>
        <position position="33"/>
    </location>
    <ligand>
        <name>1D-myo-inositol 2-(L-cysteinylamino)-2-deoxy-alpha-D-glucopyranoside</name>
        <dbReference type="ChEBI" id="CHEBI:58887"/>
    </ligand>
</feature>
<dbReference type="GO" id="GO:0035447">
    <property type="term" value="F:mycothiol synthase activity"/>
    <property type="evidence" value="ECO:0007669"/>
    <property type="project" value="UniProtKB-UniRule"/>
</dbReference>
<dbReference type="InterPro" id="IPR016181">
    <property type="entry name" value="Acyl_CoA_acyltransferase"/>
</dbReference>
<dbReference type="Pfam" id="PF00583">
    <property type="entry name" value="Acetyltransf_1"/>
    <property type="match status" value="2"/>
</dbReference>
<dbReference type="Proteomes" id="UP000616724">
    <property type="component" value="Unassembled WGS sequence"/>
</dbReference>
<comment type="subunit">
    <text evidence="4">Monomer.</text>
</comment>
<comment type="caution">
    <text evidence="4">Lacks conserved residue(s) required for the propagation of feature annotation.</text>
</comment>
<comment type="caution">
    <text evidence="6">The sequence shown here is derived from an EMBL/GenBank/DDBJ whole genome shotgun (WGS) entry which is preliminary data.</text>
</comment>
<accession>A0A8J3W442</accession>
<evidence type="ECO:0000256" key="3">
    <source>
        <dbReference type="ARBA" id="ARBA00023315"/>
    </source>
</evidence>
<feature type="domain" description="N-acetyltransferase" evidence="5">
    <location>
        <begin position="5"/>
        <end position="138"/>
    </location>
</feature>
<protein>
    <recommendedName>
        <fullName evidence="4">Mycothiol acetyltransferase</fullName>
        <shortName evidence="4">MSH acetyltransferase</shortName>
        <ecNumber evidence="4">2.3.1.189</ecNumber>
    </recommendedName>
    <alternativeName>
        <fullName evidence="4">Mycothiol synthase</fullName>
    </alternativeName>
</protein>
<dbReference type="InterPro" id="IPR017813">
    <property type="entry name" value="Mycothiol_AcTrfase"/>
</dbReference>
<keyword evidence="2 4" id="KW-0677">Repeat</keyword>
<evidence type="ECO:0000313" key="6">
    <source>
        <dbReference type="EMBL" id="GIH76039.1"/>
    </source>
</evidence>
<dbReference type="AlphaFoldDB" id="A0A8J3W442"/>
<feature type="binding site" evidence="4">
    <location>
        <position position="268"/>
    </location>
    <ligand>
        <name>1D-myo-inositol 2-(L-cysteinylamino)-2-deoxy-alpha-D-glucopyranoside</name>
        <dbReference type="ChEBI" id="CHEBI:58887"/>
    </ligand>
</feature>
<evidence type="ECO:0000259" key="5">
    <source>
        <dbReference type="PROSITE" id="PS51186"/>
    </source>
</evidence>
<keyword evidence="7" id="KW-1185">Reference proteome</keyword>
<feature type="binding site" evidence="4">
    <location>
        <begin position="77"/>
        <end position="79"/>
    </location>
    <ligand>
        <name>acetyl-CoA</name>
        <dbReference type="ChEBI" id="CHEBI:57288"/>
        <label>1</label>
    </ligand>
</feature>
<comment type="function">
    <text evidence="4">Catalyzes the transfer of acetyl from acetyl-CoA to desacetylmycothiol (Cys-GlcN-Ins) to form mycothiol.</text>
</comment>
<feature type="binding site" evidence="4">
    <location>
        <position position="177"/>
    </location>
    <ligand>
        <name>1D-myo-inositol 2-(L-cysteinylamino)-2-deoxy-alpha-D-glucopyranoside</name>
        <dbReference type="ChEBI" id="CHEBI:58887"/>
    </ligand>
</feature>
<dbReference type="EC" id="2.3.1.189" evidence="4"/>
<dbReference type="HAMAP" id="MF_01698">
    <property type="entry name" value="MshD"/>
    <property type="match status" value="1"/>
</dbReference>
<feature type="binding site" evidence="4">
    <location>
        <begin position="241"/>
        <end position="247"/>
    </location>
    <ligand>
        <name>acetyl-CoA</name>
        <dbReference type="ChEBI" id="CHEBI:57288"/>
        <label>2</label>
    </ligand>
</feature>
<dbReference type="InterPro" id="IPR050680">
    <property type="entry name" value="YpeA/RimI_acetyltransf"/>
</dbReference>
<keyword evidence="3 4" id="KW-0012">Acyltransferase</keyword>
<evidence type="ECO:0000256" key="1">
    <source>
        <dbReference type="ARBA" id="ARBA00022679"/>
    </source>
</evidence>
<feature type="domain" description="N-acetyltransferase" evidence="5">
    <location>
        <begin position="150"/>
        <end position="297"/>
    </location>
</feature>
<gene>
    <name evidence="4 6" type="primary">mshD</name>
    <name evidence="6" type="ORF">Plo01_24680</name>
</gene>
<dbReference type="Gene3D" id="3.40.630.30">
    <property type="match status" value="1"/>
</dbReference>
<comment type="catalytic activity">
    <reaction evidence="4">
        <text>1D-myo-inositol 2-(L-cysteinylamino)-2-deoxy-alpha-D-glucopyranoside + acetyl-CoA = mycothiol + CoA + H(+)</text>
        <dbReference type="Rhea" id="RHEA:26172"/>
        <dbReference type="ChEBI" id="CHEBI:15378"/>
        <dbReference type="ChEBI" id="CHEBI:16768"/>
        <dbReference type="ChEBI" id="CHEBI:57287"/>
        <dbReference type="ChEBI" id="CHEBI:57288"/>
        <dbReference type="ChEBI" id="CHEBI:58887"/>
        <dbReference type="EC" id="2.3.1.189"/>
    </reaction>
</comment>
<evidence type="ECO:0000256" key="2">
    <source>
        <dbReference type="ARBA" id="ARBA00022737"/>
    </source>
</evidence>
<name>A0A8J3W442_9ACTN</name>
<dbReference type="NCBIfam" id="TIGR03448">
    <property type="entry name" value="mycothiol_MshD"/>
    <property type="match status" value="1"/>
</dbReference>
<evidence type="ECO:0000313" key="7">
    <source>
        <dbReference type="Proteomes" id="UP000616724"/>
    </source>
</evidence>
<reference evidence="6 7" key="1">
    <citation type="submission" date="2021-01" db="EMBL/GenBank/DDBJ databases">
        <title>Whole genome shotgun sequence of Planobispora longispora NBRC 13918.</title>
        <authorList>
            <person name="Komaki H."/>
            <person name="Tamura T."/>
        </authorList>
    </citation>
    <scope>NUCLEOTIDE SEQUENCE [LARGE SCALE GENOMIC DNA]</scope>
    <source>
        <strain evidence="6 7">NBRC 13918</strain>
    </source>
</reference>
<feature type="binding site" evidence="4">
    <location>
        <begin position="234"/>
        <end position="236"/>
    </location>
    <ligand>
        <name>acetyl-CoA</name>
        <dbReference type="ChEBI" id="CHEBI:57288"/>
        <label>2</label>
    </ligand>
</feature>
<dbReference type="PIRSF" id="PIRSF021524">
    <property type="entry name" value="MSH_acetyltransferase"/>
    <property type="match status" value="1"/>
</dbReference>
<dbReference type="CDD" id="cd04301">
    <property type="entry name" value="NAT_SF"/>
    <property type="match status" value="1"/>
</dbReference>
<feature type="binding site" evidence="4">
    <location>
        <begin position="273"/>
        <end position="278"/>
    </location>
    <ligand>
        <name>acetyl-CoA</name>
        <dbReference type="ChEBI" id="CHEBI:57288"/>
        <label>2</label>
    </ligand>
</feature>
<dbReference type="PANTHER" id="PTHR43420">
    <property type="entry name" value="ACETYLTRANSFERASE"/>
    <property type="match status" value="1"/>
</dbReference>
<dbReference type="SUPFAM" id="SSF55729">
    <property type="entry name" value="Acyl-CoA N-acyltransferases (Nat)"/>
    <property type="match status" value="1"/>
</dbReference>
<dbReference type="InterPro" id="IPR000182">
    <property type="entry name" value="GNAT_dom"/>
</dbReference>
<keyword evidence="1 4" id="KW-0808">Transferase</keyword>
<comment type="similarity">
    <text evidence="4">Belongs to the acetyltransferase family. MshD subfamily.</text>
</comment>